<comment type="similarity">
    <text evidence="1">Belongs to the universal stress protein A family.</text>
</comment>
<dbReference type="Gene3D" id="3.40.50.620">
    <property type="entry name" value="HUPs"/>
    <property type="match status" value="2"/>
</dbReference>
<comment type="caution">
    <text evidence="4">The sequence shown here is derived from an EMBL/GenBank/DDBJ whole genome shotgun (WGS) entry which is preliminary data.</text>
</comment>
<dbReference type="Pfam" id="PF00582">
    <property type="entry name" value="Usp"/>
    <property type="match status" value="2"/>
</dbReference>
<reference evidence="4 5" key="2">
    <citation type="submission" date="2017-07" db="EMBL/GenBank/DDBJ databases">
        <title>Candidatus Dactylopiibacterium carminicum, a nitrogen-fixing symbiont of the cochineal insect Dactylopius coccus and Dactylopius opuntiae (Hemiptera: Coccoidea: Dactylopiidae).</title>
        <authorList>
            <person name="Vera A."/>
        </authorList>
    </citation>
    <scope>NUCLEOTIDE SEQUENCE [LARGE SCALE GENOMIC DNA]</scope>
    <source>
        <strain evidence="4 5">NFDCM</strain>
    </source>
</reference>
<organism evidence="4 5">
    <name type="scientific">Candidatus Dactylopiibacterium carminicum</name>
    <dbReference type="NCBI Taxonomy" id="857335"/>
    <lineage>
        <taxon>Bacteria</taxon>
        <taxon>Pseudomonadati</taxon>
        <taxon>Pseudomonadota</taxon>
        <taxon>Betaproteobacteria</taxon>
        <taxon>Rhodocyclales</taxon>
        <taxon>Rhodocyclaceae</taxon>
        <taxon>Candidatus Dactylopiibacterium</taxon>
    </lineage>
</organism>
<dbReference type="Proteomes" id="UP000623509">
    <property type="component" value="Unassembled WGS sequence"/>
</dbReference>
<dbReference type="OrthoDB" id="9792500at2"/>
<proteinExistence type="inferred from homology"/>
<sequence length="317" mass="34515">MAWNIWPQRLPNLCISHWKGDHAIKFISTLLVATDLSAPSRFATARAASIASASKARLELLHVIENRGMAALRDLFGDAVTSVTARLEEDFRAELAGLAAEICEPLGLSVGQHLRHGKVLDEITDLGDALDASLVVLGAHGAGFVRQILVGTTAERLLRRALRPLLVVRRPVESVYRRVLVAVDFSPGSLTAVKYARAVAPDATLTLFHAFEIPFEGRLRAASVEESLLDHYRAQARQQAMQGLHRLADEAGLTTDSYQVIVTHGTPGFRVMDAAGQVSADLIVMCKHGVSMTNELLLGSVTRYVLTETDRDVLVVR</sequence>
<gene>
    <name evidence="3" type="ORF">BGI27_10655</name>
    <name evidence="4" type="ORF">CGU29_09740</name>
</gene>
<dbReference type="PANTHER" id="PTHR46268:SF6">
    <property type="entry name" value="UNIVERSAL STRESS PROTEIN UP12"/>
    <property type="match status" value="1"/>
</dbReference>
<dbReference type="Proteomes" id="UP000216107">
    <property type="component" value="Unassembled WGS sequence"/>
</dbReference>
<name>A0A272ES15_9RHOO</name>
<accession>A0A272ES15</accession>
<dbReference type="SUPFAM" id="SSF52402">
    <property type="entry name" value="Adenine nucleotide alpha hydrolases-like"/>
    <property type="match status" value="2"/>
</dbReference>
<dbReference type="PRINTS" id="PR01438">
    <property type="entry name" value="UNVRSLSTRESS"/>
</dbReference>
<evidence type="ECO:0000259" key="2">
    <source>
        <dbReference type="Pfam" id="PF00582"/>
    </source>
</evidence>
<dbReference type="CDD" id="cd00293">
    <property type="entry name" value="USP-like"/>
    <property type="match status" value="2"/>
</dbReference>
<evidence type="ECO:0000313" key="4">
    <source>
        <dbReference type="EMBL" id="PAS92899.1"/>
    </source>
</evidence>
<feature type="domain" description="UspA" evidence="2">
    <location>
        <begin position="176"/>
        <end position="317"/>
    </location>
</feature>
<evidence type="ECO:0000256" key="1">
    <source>
        <dbReference type="ARBA" id="ARBA00008791"/>
    </source>
</evidence>
<reference evidence="3 6" key="1">
    <citation type="submission" date="2016-08" db="EMBL/GenBank/DDBJ databases">
        <title>Candidatus Dactylopiibacterium carminicum genome sequence.</title>
        <authorList>
            <person name="Ramirez-Puebla S.T."/>
            <person name="Ormeno-Orrillo E."/>
            <person name="Vera-Ponce De Leon A."/>
            <person name="Luis L."/>
            <person name="Sanchez-Flores A."/>
            <person name="Monica R."/>
            <person name="Martinez-Romero E."/>
        </authorList>
    </citation>
    <scope>NUCLEOTIDE SEQUENCE [LARGE SCALE GENOMIC DNA]</scope>
    <source>
        <strain evidence="3">END1</strain>
    </source>
</reference>
<dbReference type="InterPro" id="IPR006015">
    <property type="entry name" value="Universal_stress_UspA"/>
</dbReference>
<dbReference type="InterPro" id="IPR006016">
    <property type="entry name" value="UspA"/>
</dbReference>
<evidence type="ECO:0000313" key="5">
    <source>
        <dbReference type="Proteomes" id="UP000216107"/>
    </source>
</evidence>
<evidence type="ECO:0000313" key="6">
    <source>
        <dbReference type="Proteomes" id="UP000623509"/>
    </source>
</evidence>
<dbReference type="EMBL" id="MDUX01000033">
    <property type="protein sequence ID" value="KAF7598923.1"/>
    <property type="molecule type" value="Genomic_DNA"/>
</dbReference>
<evidence type="ECO:0000313" key="3">
    <source>
        <dbReference type="EMBL" id="KAF7598923.1"/>
    </source>
</evidence>
<dbReference type="EMBL" id="NMRN01000027">
    <property type="protein sequence ID" value="PAS92899.1"/>
    <property type="molecule type" value="Genomic_DNA"/>
</dbReference>
<dbReference type="InterPro" id="IPR014729">
    <property type="entry name" value="Rossmann-like_a/b/a_fold"/>
</dbReference>
<dbReference type="PANTHER" id="PTHR46268">
    <property type="entry name" value="STRESS RESPONSE PROTEIN NHAX"/>
    <property type="match status" value="1"/>
</dbReference>
<feature type="domain" description="UspA" evidence="2">
    <location>
        <begin position="29"/>
        <end position="169"/>
    </location>
</feature>
<protein>
    <submittedName>
        <fullName evidence="4">Universal stress protein</fullName>
    </submittedName>
</protein>
<dbReference type="AlphaFoldDB" id="A0A272ES15"/>
<keyword evidence="6" id="KW-1185">Reference proteome</keyword>